<reference evidence="3" key="1">
    <citation type="journal article" date="2020" name="Nat. Commun.">
        <title>Genome sequence of the cluster root forming white lupin.</title>
        <authorList>
            <person name="Hufnagel B."/>
            <person name="Marques A."/>
            <person name="Soriano A."/>
            <person name="Marques L."/>
            <person name="Divol F."/>
            <person name="Doumas P."/>
            <person name="Sallet E."/>
            <person name="Mancinotti D."/>
            <person name="Carrere S."/>
            <person name="Marande W."/>
            <person name="Arribat S."/>
            <person name="Keller J."/>
            <person name="Huneau C."/>
            <person name="Blein T."/>
            <person name="Aime D."/>
            <person name="Laguerre M."/>
            <person name="Taylor J."/>
            <person name="Schubert V."/>
            <person name="Nelson M."/>
            <person name="Geu-Flores F."/>
            <person name="Crespi M."/>
            <person name="Gallardo-Guerrero K."/>
            <person name="Delaux P.-M."/>
            <person name="Salse J."/>
            <person name="Berges H."/>
            <person name="Guyot R."/>
            <person name="Gouzy J."/>
            <person name="Peret B."/>
        </authorList>
    </citation>
    <scope>NUCLEOTIDE SEQUENCE [LARGE SCALE GENOMIC DNA]</scope>
    <source>
        <strain evidence="3">cv. Amiga</strain>
    </source>
</reference>
<dbReference type="EMBL" id="WOCE01000012">
    <property type="protein sequence ID" value="KAE9602798.1"/>
    <property type="molecule type" value="Genomic_DNA"/>
</dbReference>
<comment type="caution">
    <text evidence="2">The sequence shown here is derived from an EMBL/GenBank/DDBJ whole genome shotgun (WGS) entry which is preliminary data.</text>
</comment>
<dbReference type="AlphaFoldDB" id="A0A6A4PMT8"/>
<keyword evidence="1" id="KW-1133">Transmembrane helix</keyword>
<evidence type="ECO:0000313" key="3">
    <source>
        <dbReference type="Proteomes" id="UP000447434"/>
    </source>
</evidence>
<keyword evidence="1" id="KW-0812">Transmembrane</keyword>
<feature type="transmembrane region" description="Helical" evidence="1">
    <location>
        <begin position="6"/>
        <end position="27"/>
    </location>
</feature>
<protein>
    <submittedName>
        <fullName evidence="2">Uncharacterized protein</fullName>
    </submittedName>
</protein>
<accession>A0A6A4PMT8</accession>
<evidence type="ECO:0000256" key="1">
    <source>
        <dbReference type="SAM" id="Phobius"/>
    </source>
</evidence>
<sequence>MGSMISSTLVCLSIFICNIFILLYFFSHYKRDRSIYRKCRWLSATITFFSLFILFY</sequence>
<keyword evidence="1" id="KW-0472">Membrane</keyword>
<dbReference type="Proteomes" id="UP000447434">
    <property type="component" value="Chromosome 12"/>
</dbReference>
<keyword evidence="3" id="KW-1185">Reference proteome</keyword>
<name>A0A6A4PMT8_LUPAL</name>
<organism evidence="2 3">
    <name type="scientific">Lupinus albus</name>
    <name type="common">White lupine</name>
    <name type="synonym">Lupinus termis</name>
    <dbReference type="NCBI Taxonomy" id="3870"/>
    <lineage>
        <taxon>Eukaryota</taxon>
        <taxon>Viridiplantae</taxon>
        <taxon>Streptophyta</taxon>
        <taxon>Embryophyta</taxon>
        <taxon>Tracheophyta</taxon>
        <taxon>Spermatophyta</taxon>
        <taxon>Magnoliopsida</taxon>
        <taxon>eudicotyledons</taxon>
        <taxon>Gunneridae</taxon>
        <taxon>Pentapetalae</taxon>
        <taxon>rosids</taxon>
        <taxon>fabids</taxon>
        <taxon>Fabales</taxon>
        <taxon>Fabaceae</taxon>
        <taxon>Papilionoideae</taxon>
        <taxon>50 kb inversion clade</taxon>
        <taxon>genistoids sensu lato</taxon>
        <taxon>core genistoids</taxon>
        <taxon>Genisteae</taxon>
        <taxon>Lupinus</taxon>
    </lineage>
</organism>
<evidence type="ECO:0000313" key="2">
    <source>
        <dbReference type="EMBL" id="KAE9602798.1"/>
    </source>
</evidence>
<proteinExistence type="predicted"/>
<gene>
    <name evidence="2" type="ORF">Lalb_Chr12g0203381</name>
</gene>
<feature type="transmembrane region" description="Helical" evidence="1">
    <location>
        <begin position="39"/>
        <end position="55"/>
    </location>
</feature>